<reference evidence="3 4" key="1">
    <citation type="journal article" date="2020" name="ISME J.">
        <title>Comparative genomics reveals insights into cyanobacterial evolution and habitat adaptation.</title>
        <authorList>
            <person name="Chen M.Y."/>
            <person name="Teng W.K."/>
            <person name="Zhao L."/>
            <person name="Hu C.X."/>
            <person name="Zhou Y.K."/>
            <person name="Han B.P."/>
            <person name="Song L.R."/>
            <person name="Shu W.S."/>
        </authorList>
    </citation>
    <scope>NUCLEOTIDE SEQUENCE [LARGE SCALE GENOMIC DNA]</scope>
    <source>
        <strain evidence="3 4">FACHB-288</strain>
    </source>
</reference>
<evidence type="ECO:0000313" key="4">
    <source>
        <dbReference type="Proteomes" id="UP000658514"/>
    </source>
</evidence>
<keyword evidence="2" id="KW-0812">Transmembrane</keyword>
<protein>
    <submittedName>
        <fullName evidence="3">Glycoside hydrolase family protein</fullName>
    </submittedName>
</protein>
<keyword evidence="4" id="KW-1185">Reference proteome</keyword>
<accession>A0ABR8A8S7</accession>
<evidence type="ECO:0000256" key="2">
    <source>
        <dbReference type="SAM" id="Phobius"/>
    </source>
</evidence>
<proteinExistence type="predicted"/>
<feature type="transmembrane region" description="Helical" evidence="2">
    <location>
        <begin position="25"/>
        <end position="43"/>
    </location>
</feature>
<dbReference type="SUPFAM" id="SSF53955">
    <property type="entry name" value="Lysozyme-like"/>
    <property type="match status" value="1"/>
</dbReference>
<dbReference type="Proteomes" id="UP000658514">
    <property type="component" value="Unassembled WGS sequence"/>
</dbReference>
<keyword evidence="2" id="KW-1133">Transmembrane helix</keyword>
<evidence type="ECO:0000313" key="3">
    <source>
        <dbReference type="EMBL" id="MBD2196273.1"/>
    </source>
</evidence>
<comment type="caution">
    <text evidence="3">The sequence shown here is derived from an EMBL/GenBank/DDBJ whole genome shotgun (WGS) entry which is preliminary data.</text>
</comment>
<dbReference type="InterPro" id="IPR023346">
    <property type="entry name" value="Lysozyme-like_dom_sf"/>
</dbReference>
<dbReference type="GO" id="GO:0016787">
    <property type="term" value="F:hydrolase activity"/>
    <property type="evidence" value="ECO:0007669"/>
    <property type="project" value="UniProtKB-KW"/>
</dbReference>
<feature type="compositionally biased region" description="Polar residues" evidence="1">
    <location>
        <begin position="233"/>
        <end position="242"/>
    </location>
</feature>
<sequence length="277" mass="31303">MLLANKQILRSQTLKNFKFKGVEKLIGPIAALLGFVYLFQWYINGELRSPGDPIFEAKQPPLVMKGGDPYIRALMRTISASEANSNRPYSLLYGGQQVRDLSRHPEICVTIVTGPNKGNCSTAAGRYQIINTTWYQIAPRYHPKPMNFMFWVAYSFEAEYQDVVVYRWLIDSKVWGVDITQLLYQGKLKDVLKRLSPTWTSLGYGIETNSISSSLPRIYQKLLKEELQAANQSISPNNTFNPSPAPIPQRTSPGNQNQTIPPHRGSSGSLELRLNHL</sequence>
<evidence type="ECO:0000256" key="1">
    <source>
        <dbReference type="SAM" id="MobiDB-lite"/>
    </source>
</evidence>
<feature type="compositionally biased region" description="Polar residues" evidence="1">
    <location>
        <begin position="249"/>
        <end position="260"/>
    </location>
</feature>
<feature type="region of interest" description="Disordered" evidence="1">
    <location>
        <begin position="233"/>
        <end position="277"/>
    </location>
</feature>
<organism evidence="3 4">
    <name type="scientific">Calothrix parietina FACHB-288</name>
    <dbReference type="NCBI Taxonomy" id="2692896"/>
    <lineage>
        <taxon>Bacteria</taxon>
        <taxon>Bacillati</taxon>
        <taxon>Cyanobacteriota</taxon>
        <taxon>Cyanophyceae</taxon>
        <taxon>Nostocales</taxon>
        <taxon>Calotrichaceae</taxon>
        <taxon>Calothrix</taxon>
    </lineage>
</organism>
<dbReference type="EMBL" id="JACJQH010000016">
    <property type="protein sequence ID" value="MBD2196273.1"/>
    <property type="molecule type" value="Genomic_DNA"/>
</dbReference>
<dbReference type="Gene3D" id="1.10.530.10">
    <property type="match status" value="1"/>
</dbReference>
<keyword evidence="3" id="KW-0378">Hydrolase</keyword>
<name>A0ABR8A8S7_9CYAN</name>
<keyword evidence="2" id="KW-0472">Membrane</keyword>
<gene>
    <name evidence="3" type="ORF">H6G24_12305</name>
</gene>